<organism evidence="2 3">
    <name type="scientific">Hyella patelloides LEGE 07179</name>
    <dbReference type="NCBI Taxonomy" id="945734"/>
    <lineage>
        <taxon>Bacteria</taxon>
        <taxon>Bacillati</taxon>
        <taxon>Cyanobacteriota</taxon>
        <taxon>Cyanophyceae</taxon>
        <taxon>Pleurocapsales</taxon>
        <taxon>Hyellaceae</taxon>
        <taxon>Hyella</taxon>
    </lineage>
</organism>
<dbReference type="InterPro" id="IPR036291">
    <property type="entry name" value="NAD(P)-bd_dom_sf"/>
</dbReference>
<protein>
    <submittedName>
        <fullName evidence="2">Short-chain dehydrogenase/reductase (SDR) superfamily protein</fullName>
    </submittedName>
</protein>
<dbReference type="InterPro" id="IPR057326">
    <property type="entry name" value="KR_dom"/>
</dbReference>
<dbReference type="Pfam" id="PF00106">
    <property type="entry name" value="adh_short"/>
    <property type="match status" value="1"/>
</dbReference>
<dbReference type="EMBL" id="CAACVJ010000153">
    <property type="protein sequence ID" value="VEP14053.1"/>
    <property type="molecule type" value="Genomic_DNA"/>
</dbReference>
<dbReference type="CDD" id="cd05325">
    <property type="entry name" value="carb_red_sniffer_like_SDR_c"/>
    <property type="match status" value="1"/>
</dbReference>
<dbReference type="SMART" id="SM00822">
    <property type="entry name" value="PKS_KR"/>
    <property type="match status" value="1"/>
</dbReference>
<proteinExistence type="predicted"/>
<accession>A0A563VRL1</accession>
<evidence type="ECO:0000259" key="1">
    <source>
        <dbReference type="SMART" id="SM00822"/>
    </source>
</evidence>
<dbReference type="PANTHER" id="PTHR45458:SF1">
    <property type="entry name" value="SHORT CHAIN DEHYDROGENASE"/>
    <property type="match status" value="1"/>
</dbReference>
<evidence type="ECO:0000313" key="2">
    <source>
        <dbReference type="EMBL" id="VEP14053.1"/>
    </source>
</evidence>
<dbReference type="AlphaFoldDB" id="A0A563VRL1"/>
<name>A0A563VRL1_9CYAN</name>
<dbReference type="PRINTS" id="PR00081">
    <property type="entry name" value="GDHRDH"/>
</dbReference>
<dbReference type="PANTHER" id="PTHR45458">
    <property type="entry name" value="SHORT-CHAIN DEHYDROGENASE/REDUCTASE SDR"/>
    <property type="match status" value="1"/>
</dbReference>
<dbReference type="Gene3D" id="3.40.50.720">
    <property type="entry name" value="NAD(P)-binding Rossmann-like Domain"/>
    <property type="match status" value="1"/>
</dbReference>
<dbReference type="GO" id="GO:0016616">
    <property type="term" value="F:oxidoreductase activity, acting on the CH-OH group of donors, NAD or NADP as acceptor"/>
    <property type="evidence" value="ECO:0007669"/>
    <property type="project" value="TreeGrafter"/>
</dbReference>
<dbReference type="SUPFAM" id="SSF51735">
    <property type="entry name" value="NAD(P)-binding Rossmann-fold domains"/>
    <property type="match status" value="1"/>
</dbReference>
<gene>
    <name evidence="2" type="ORF">H1P_2360003</name>
</gene>
<dbReference type="InterPro" id="IPR052184">
    <property type="entry name" value="SDR_enzymes"/>
</dbReference>
<feature type="domain" description="Ketoreductase" evidence="1">
    <location>
        <begin position="2"/>
        <end position="178"/>
    </location>
</feature>
<sequence>MASYLITGANRGIGLEYCRQLKSRGDEVIALCRNASQELKELDITIQEGIDITSDESVTALAKTLSNQKIDVLINNAGILKRVTLDNLDFDSIKQQFEVNALGALRITKALLPNLTKGSKVILMTSRMGSIEDNTSGSSYGYRMSKVALSMAGKSLSHDLKSQGIAVAILHPGLVQTRMTNFNQSGITPQQSVTGLLQRIEELNLDNTGNFWHSNGEILPW</sequence>
<dbReference type="Proteomes" id="UP000320055">
    <property type="component" value="Unassembled WGS sequence"/>
</dbReference>
<dbReference type="InterPro" id="IPR002347">
    <property type="entry name" value="SDR_fam"/>
</dbReference>
<dbReference type="RefSeq" id="WP_144872312.1">
    <property type="nucleotide sequence ID" value="NZ_LR213980.1"/>
</dbReference>
<evidence type="ECO:0000313" key="3">
    <source>
        <dbReference type="Proteomes" id="UP000320055"/>
    </source>
</evidence>
<keyword evidence="3" id="KW-1185">Reference proteome</keyword>
<reference evidence="2 3" key="1">
    <citation type="submission" date="2019-01" db="EMBL/GenBank/DDBJ databases">
        <authorList>
            <person name="Brito A."/>
        </authorList>
    </citation>
    <scope>NUCLEOTIDE SEQUENCE [LARGE SCALE GENOMIC DNA]</scope>
    <source>
        <strain evidence="2">1</strain>
    </source>
</reference>
<dbReference type="OrthoDB" id="9785826at2"/>